<comment type="caution">
    <text evidence="6">The sequence shown here is derived from an EMBL/GenBank/DDBJ whole genome shotgun (WGS) entry which is preliminary data.</text>
</comment>
<protein>
    <recommendedName>
        <fullName evidence="4 5">Large ribosomal subunit protein uL10</fullName>
    </recommendedName>
</protein>
<sequence>MPKTRAQKTETVQSIKEKLAGMRSVVFANFEQLPTKDIESVRWELKKAGAIYTVAKKTLLRLAFKDAGVQVDPKTIPGNFATIIGTEDEAAPAKILALFSKNHPALKLIAGVLEGKLLDAAGVKALAALPGKKELQARLVGSLASPISGLVNVLVGNLRGLVTVLSAIKDKKTV</sequence>
<evidence type="ECO:0000256" key="3">
    <source>
        <dbReference type="ARBA" id="ARBA00023274"/>
    </source>
</evidence>
<evidence type="ECO:0000313" key="6">
    <source>
        <dbReference type="EMBL" id="OGL72463.1"/>
    </source>
</evidence>
<dbReference type="InterPro" id="IPR022973">
    <property type="entry name" value="Ribosomal_uL10_bac"/>
</dbReference>
<dbReference type="GO" id="GO:1990904">
    <property type="term" value="C:ribonucleoprotein complex"/>
    <property type="evidence" value="ECO:0007669"/>
    <property type="project" value="UniProtKB-KW"/>
</dbReference>
<comment type="function">
    <text evidence="5">Forms part of the ribosomal stalk, playing a central role in the interaction of the ribosome with GTP-bound translation factors.</text>
</comment>
<dbReference type="STRING" id="1802391.A3D72_01305"/>
<dbReference type="GO" id="GO:0006412">
    <property type="term" value="P:translation"/>
    <property type="evidence" value="ECO:0007669"/>
    <property type="project" value="UniProtKB-UniRule"/>
</dbReference>
<dbReference type="Proteomes" id="UP000176303">
    <property type="component" value="Unassembled WGS sequence"/>
</dbReference>
<evidence type="ECO:0000256" key="2">
    <source>
        <dbReference type="ARBA" id="ARBA00022980"/>
    </source>
</evidence>
<keyword evidence="2 5" id="KW-0689">Ribosomal protein</keyword>
<evidence type="ECO:0000256" key="1">
    <source>
        <dbReference type="ARBA" id="ARBA00008889"/>
    </source>
</evidence>
<keyword evidence="5" id="KW-0699">rRNA-binding</keyword>
<dbReference type="GO" id="GO:0070180">
    <property type="term" value="F:large ribosomal subunit rRNA binding"/>
    <property type="evidence" value="ECO:0007669"/>
    <property type="project" value="UniProtKB-UniRule"/>
</dbReference>
<evidence type="ECO:0000256" key="4">
    <source>
        <dbReference type="ARBA" id="ARBA00035202"/>
    </source>
</evidence>
<organism evidence="6 7">
    <name type="scientific">Candidatus Uhrbacteria bacterium RIFCSPHIGHO2_02_FULL_57_19</name>
    <dbReference type="NCBI Taxonomy" id="1802391"/>
    <lineage>
        <taxon>Bacteria</taxon>
        <taxon>Candidatus Uhriibacteriota</taxon>
    </lineage>
</organism>
<dbReference type="InterPro" id="IPR047865">
    <property type="entry name" value="Ribosomal_uL10_bac_type"/>
</dbReference>
<dbReference type="AlphaFoldDB" id="A0A1F7U2F1"/>
<dbReference type="Gene3D" id="3.30.70.1730">
    <property type="match status" value="1"/>
</dbReference>
<accession>A0A1F7U2F1</accession>
<comment type="similarity">
    <text evidence="1 5">Belongs to the universal ribosomal protein uL10 family.</text>
</comment>
<dbReference type="PANTHER" id="PTHR11560">
    <property type="entry name" value="39S RIBOSOMAL PROTEIN L10, MITOCHONDRIAL"/>
    <property type="match status" value="1"/>
</dbReference>
<dbReference type="NCBIfam" id="NF000955">
    <property type="entry name" value="PRK00099.1-1"/>
    <property type="match status" value="1"/>
</dbReference>
<keyword evidence="3 5" id="KW-0687">Ribonucleoprotein</keyword>
<dbReference type="CDD" id="cd05797">
    <property type="entry name" value="Ribosomal_L10"/>
    <property type="match status" value="1"/>
</dbReference>
<dbReference type="GO" id="GO:0005840">
    <property type="term" value="C:ribosome"/>
    <property type="evidence" value="ECO:0007669"/>
    <property type="project" value="UniProtKB-KW"/>
</dbReference>
<dbReference type="Pfam" id="PF00466">
    <property type="entry name" value="Ribosomal_L10"/>
    <property type="match status" value="1"/>
</dbReference>
<dbReference type="Gene3D" id="6.10.250.290">
    <property type="match status" value="1"/>
</dbReference>
<comment type="subunit">
    <text evidence="5">Part of the ribosomal stalk of the 50S ribosomal subunit. The N-terminus interacts with L11 and the large rRNA to form the base of the stalk. The C-terminus forms an elongated spine to which L12 dimers bind in a sequential fashion forming a multimeric L10(L12)X complex.</text>
</comment>
<dbReference type="InterPro" id="IPR043141">
    <property type="entry name" value="Ribosomal_uL10-like_sf"/>
</dbReference>
<keyword evidence="5" id="KW-0694">RNA-binding</keyword>
<gene>
    <name evidence="5" type="primary">rplJ</name>
    <name evidence="6" type="ORF">A3D72_01305</name>
</gene>
<dbReference type="EMBL" id="MGDZ01000063">
    <property type="protein sequence ID" value="OGL72463.1"/>
    <property type="molecule type" value="Genomic_DNA"/>
</dbReference>
<dbReference type="InterPro" id="IPR001790">
    <property type="entry name" value="Ribosomal_uL10"/>
</dbReference>
<dbReference type="SUPFAM" id="SSF160369">
    <property type="entry name" value="Ribosomal protein L10-like"/>
    <property type="match status" value="1"/>
</dbReference>
<proteinExistence type="inferred from homology"/>
<reference evidence="6 7" key="1">
    <citation type="journal article" date="2016" name="Nat. Commun.">
        <title>Thousands of microbial genomes shed light on interconnected biogeochemical processes in an aquifer system.</title>
        <authorList>
            <person name="Anantharaman K."/>
            <person name="Brown C.T."/>
            <person name="Hug L.A."/>
            <person name="Sharon I."/>
            <person name="Castelle C.J."/>
            <person name="Probst A.J."/>
            <person name="Thomas B.C."/>
            <person name="Singh A."/>
            <person name="Wilkins M.J."/>
            <person name="Karaoz U."/>
            <person name="Brodie E.L."/>
            <person name="Williams K.H."/>
            <person name="Hubbard S.S."/>
            <person name="Banfield J.F."/>
        </authorList>
    </citation>
    <scope>NUCLEOTIDE SEQUENCE [LARGE SCALE GENOMIC DNA]</scope>
</reference>
<dbReference type="HAMAP" id="MF_00362">
    <property type="entry name" value="Ribosomal_uL10"/>
    <property type="match status" value="1"/>
</dbReference>
<evidence type="ECO:0000313" key="7">
    <source>
        <dbReference type="Proteomes" id="UP000176303"/>
    </source>
</evidence>
<evidence type="ECO:0000256" key="5">
    <source>
        <dbReference type="HAMAP-Rule" id="MF_00362"/>
    </source>
</evidence>
<name>A0A1F7U2F1_9BACT</name>